<dbReference type="HOGENOM" id="CLU_778979_0_0_1"/>
<dbReference type="InParanoid" id="G0M790"/>
<gene>
    <name evidence="1" type="ORF">CAEBREN_13103</name>
</gene>
<dbReference type="OMA" id="CANLESY"/>
<accession>G0M790</accession>
<dbReference type="Proteomes" id="UP000008068">
    <property type="component" value="Unassembled WGS sequence"/>
</dbReference>
<sequence length="356" mass="41878">MLTHLKHQKNGAIPKSAHIPSYRKYGYERLRYVLNFEPSETAHFTLVPTNKTDLNISEAAFKRNKTRMNKMTAKLVRIQSLQREEIELYSGQAMDNRMRNGVLKIKEIIDNSLPPPEIPFYSEEFGRIDILIQSWVQERTRNQEQNFRTAKISYSGYLRELQKYKAEHFSLLSKYYQKVVQKRIAMAEMKIEMFNTWLAIETCKLVVEGLRYLRQKFQQNVWEIILQKPIHRLRYATITPLDQIEIVRVCGLFAPGYRFVSYGNSAFNSHNFTLGYPMAQNNMQNKLNTMTNVSQMNGAYIMLNRTIKKEPDLDPNTFSIGNNYFDYLYIHAMHYNGVSTTLIVHRRTTSQSTYTM</sequence>
<reference evidence="2" key="1">
    <citation type="submission" date="2011-07" db="EMBL/GenBank/DDBJ databases">
        <authorList>
            <consortium name="Caenorhabditis brenneri Sequencing and Analysis Consortium"/>
            <person name="Wilson R.K."/>
        </authorList>
    </citation>
    <scope>NUCLEOTIDE SEQUENCE [LARGE SCALE GENOMIC DNA]</scope>
    <source>
        <strain evidence="2">PB2801</strain>
    </source>
</reference>
<name>G0M790_CAEBE</name>
<dbReference type="EMBL" id="GL379786">
    <property type="protein sequence ID" value="EGT30468.1"/>
    <property type="molecule type" value="Genomic_DNA"/>
</dbReference>
<keyword evidence="2" id="KW-1185">Reference proteome</keyword>
<dbReference type="eggNOG" id="ENOG502TKIT">
    <property type="taxonomic scope" value="Eukaryota"/>
</dbReference>
<organism evidence="2">
    <name type="scientific">Caenorhabditis brenneri</name>
    <name type="common">Nematode worm</name>
    <dbReference type="NCBI Taxonomy" id="135651"/>
    <lineage>
        <taxon>Eukaryota</taxon>
        <taxon>Metazoa</taxon>
        <taxon>Ecdysozoa</taxon>
        <taxon>Nematoda</taxon>
        <taxon>Chromadorea</taxon>
        <taxon>Rhabditida</taxon>
        <taxon>Rhabditina</taxon>
        <taxon>Rhabditomorpha</taxon>
        <taxon>Rhabditoidea</taxon>
        <taxon>Rhabditidae</taxon>
        <taxon>Peloderinae</taxon>
        <taxon>Caenorhabditis</taxon>
    </lineage>
</organism>
<protein>
    <submittedName>
        <fullName evidence="1">Uncharacterized protein</fullName>
    </submittedName>
</protein>
<proteinExistence type="predicted"/>
<dbReference type="AlphaFoldDB" id="G0M790"/>
<evidence type="ECO:0000313" key="1">
    <source>
        <dbReference type="EMBL" id="EGT30468.1"/>
    </source>
</evidence>
<evidence type="ECO:0000313" key="2">
    <source>
        <dbReference type="Proteomes" id="UP000008068"/>
    </source>
</evidence>